<feature type="binding site" evidence="3">
    <location>
        <position position="293"/>
    </location>
    <ligand>
        <name>Zn(2+)</name>
        <dbReference type="ChEBI" id="CHEBI:29105"/>
        <label>2</label>
    </ligand>
</feature>
<evidence type="ECO:0000256" key="1">
    <source>
        <dbReference type="ARBA" id="ARBA00022553"/>
    </source>
</evidence>
<name>A0A239X7U0_9FLAO</name>
<gene>
    <name evidence="5" type="primary">phoA_2</name>
    <name evidence="5" type="ORF">SAMEA4412677_01032</name>
</gene>
<dbReference type="EMBL" id="LT906465">
    <property type="protein sequence ID" value="SNV42118.1"/>
    <property type="molecule type" value="Genomic_DNA"/>
</dbReference>
<comment type="cofactor">
    <cofactor evidence="3">
        <name>Zn(2+)</name>
        <dbReference type="ChEBI" id="CHEBI:29105"/>
    </cofactor>
    <text evidence="3">Binds 2 Zn(2+) ions.</text>
</comment>
<proteinExistence type="inferred from homology"/>
<evidence type="ECO:0000313" key="6">
    <source>
        <dbReference type="Proteomes" id="UP000215196"/>
    </source>
</evidence>
<dbReference type="InterPro" id="IPR017946">
    <property type="entry name" value="PLC-like_Pdiesterase_TIM-brl"/>
</dbReference>
<dbReference type="PANTHER" id="PTHR11596:SF5">
    <property type="entry name" value="ALKALINE PHOSPHATASE"/>
    <property type="match status" value="1"/>
</dbReference>
<keyword evidence="3" id="KW-0479">Metal-binding</keyword>
<dbReference type="InterPro" id="IPR039559">
    <property type="entry name" value="AIM6_PI-PLC-like_dom"/>
</dbReference>
<dbReference type="InterPro" id="IPR017850">
    <property type="entry name" value="Alkaline_phosphatase_core_sf"/>
</dbReference>
<dbReference type="Pfam" id="PF00245">
    <property type="entry name" value="Alk_phosphatase"/>
    <property type="match status" value="2"/>
</dbReference>
<dbReference type="Gene3D" id="3.40.720.10">
    <property type="entry name" value="Alkaline Phosphatase, subunit A"/>
    <property type="match status" value="1"/>
</dbReference>
<accession>A0A239X7U0</accession>
<dbReference type="InterPro" id="IPR001952">
    <property type="entry name" value="Alkaline_phosphatase"/>
</dbReference>
<feature type="binding site" evidence="3">
    <location>
        <position position="494"/>
    </location>
    <ligand>
        <name>Mg(2+)</name>
        <dbReference type="ChEBI" id="CHEBI:18420"/>
    </ligand>
</feature>
<feature type="binding site" evidence="3">
    <location>
        <position position="503"/>
    </location>
    <ligand>
        <name>Zn(2+)</name>
        <dbReference type="ChEBI" id="CHEBI:29105"/>
        <label>2</label>
    </ligand>
</feature>
<dbReference type="SMART" id="SM00098">
    <property type="entry name" value="alkPPc"/>
    <property type="match status" value="1"/>
</dbReference>
<dbReference type="GO" id="GO:0008081">
    <property type="term" value="F:phosphoric diester hydrolase activity"/>
    <property type="evidence" value="ECO:0007669"/>
    <property type="project" value="InterPro"/>
</dbReference>
<evidence type="ECO:0000313" key="5">
    <source>
        <dbReference type="EMBL" id="SNV42118.1"/>
    </source>
</evidence>
<feature type="binding site" evidence="3">
    <location>
        <position position="542"/>
    </location>
    <ligand>
        <name>Zn(2+)</name>
        <dbReference type="ChEBI" id="CHEBI:29105"/>
        <label>2</label>
    </ligand>
</feature>
<feature type="binding site" evidence="3">
    <location>
        <position position="387"/>
    </location>
    <ligand>
        <name>Mg(2+)</name>
        <dbReference type="ChEBI" id="CHEBI:18420"/>
    </ligand>
</feature>
<dbReference type="KEGG" id="ctak:4412677_01032"/>
<comment type="similarity">
    <text evidence="4">Belongs to the alkaline phosphatase family.</text>
</comment>
<feature type="binding site" evidence="3">
    <location>
        <position position="499"/>
    </location>
    <ligand>
        <name>Zn(2+)</name>
        <dbReference type="ChEBI" id="CHEBI:29105"/>
        <label>2</label>
    </ligand>
</feature>
<feature type="binding site" evidence="3">
    <location>
        <position position="293"/>
    </location>
    <ligand>
        <name>Mg(2+)</name>
        <dbReference type="ChEBI" id="CHEBI:18420"/>
    </ligand>
</feature>
<dbReference type="GO" id="GO:0006629">
    <property type="term" value="P:lipid metabolic process"/>
    <property type="evidence" value="ECO:0007669"/>
    <property type="project" value="InterPro"/>
</dbReference>
<keyword evidence="5" id="KW-0378">Hydrolase</keyword>
<keyword evidence="1" id="KW-0597">Phosphoprotein</keyword>
<feature type="binding site" evidence="3">
    <location>
        <position position="385"/>
    </location>
    <ligand>
        <name>Mg(2+)</name>
        <dbReference type="ChEBI" id="CHEBI:18420"/>
    </ligand>
</feature>
<dbReference type="PANTHER" id="PTHR11596">
    <property type="entry name" value="ALKALINE PHOSPHATASE"/>
    <property type="match status" value="1"/>
</dbReference>
<dbReference type="EC" id="3.1.3.1" evidence="5"/>
<organism evidence="5 6">
    <name type="scientific">Chryseobacterium taklimakanense</name>
    <dbReference type="NCBI Taxonomy" id="536441"/>
    <lineage>
        <taxon>Bacteria</taxon>
        <taxon>Pseudomonadati</taxon>
        <taxon>Bacteroidota</taxon>
        <taxon>Flavobacteriia</taxon>
        <taxon>Flavobacteriales</taxon>
        <taxon>Weeksellaceae</taxon>
        <taxon>Chryseobacterium group</taxon>
        <taxon>Chryseobacterium</taxon>
    </lineage>
</organism>
<keyword evidence="6" id="KW-1185">Reference proteome</keyword>
<dbReference type="AlphaFoldDB" id="A0A239X7U0"/>
<dbReference type="CDD" id="cd08577">
    <property type="entry name" value="PI-PLCc_GDPD_SF_unchar3"/>
    <property type="match status" value="1"/>
</dbReference>
<comment type="cofactor">
    <cofactor evidence="3">
        <name>Mg(2+)</name>
        <dbReference type="ChEBI" id="CHEBI:18420"/>
    </cofactor>
    <text evidence="3">Binds 1 Mg(2+) ion.</text>
</comment>
<keyword evidence="3" id="KW-0862">Zinc</keyword>
<dbReference type="RefSeq" id="WP_095071060.1">
    <property type="nucleotide sequence ID" value="NZ_JAKRDQ010000003.1"/>
</dbReference>
<dbReference type="PRINTS" id="PR00113">
    <property type="entry name" value="ALKPHPHTASE"/>
</dbReference>
<feature type="binding site" evidence="3">
    <location>
        <position position="541"/>
    </location>
    <ligand>
        <name>Zn(2+)</name>
        <dbReference type="ChEBI" id="CHEBI:29105"/>
        <label>2</label>
    </ligand>
</feature>
<evidence type="ECO:0000256" key="3">
    <source>
        <dbReference type="PIRSR" id="PIRSR601952-2"/>
    </source>
</evidence>
<dbReference type="CDD" id="cd16012">
    <property type="entry name" value="ALP"/>
    <property type="match status" value="1"/>
</dbReference>
<dbReference type="GO" id="GO:0004035">
    <property type="term" value="F:alkaline phosphatase activity"/>
    <property type="evidence" value="ECO:0007669"/>
    <property type="project" value="UniProtKB-EC"/>
</dbReference>
<dbReference type="Proteomes" id="UP000215196">
    <property type="component" value="Chromosome 1"/>
</dbReference>
<sequence length="606" mass="68122">MKKLFFFIFLVSGFCAEFSAQNFSDYSVRNAHSHNDYHQPIPFWTAYYAGFGSIEADVFYQNNQLLIGHDPHELTSDRTLEKLYLEPIAVLLRENNGSIRADKMEKLILFIEMKSDYRSELPALVRLLDSKYQIIIQNKTVKLIITGNVPQPSEFKNYPEYLFFDGDLTKEYSPDQLRRVGMFSAPLRDYTKWNGKGIMRDEESAKVREAVRQAHLQGKAIRFWGAPDFANAWVNLMDAGADFINTDKIPELAAFLNQIPKNEYRSHTSFEAYHPKFPKFKTRAKNVVLMIADGVALPQLYAAYTANRGSLNIFRMPYTGISKTNSANAFVTDSAPGSTAFSSGVKTNNNFVGVDPQGKPLRLLPEILKEKGIVSGLISTGDVTDATPADFYAHTDNRDDSRAILQQFADSGVKILAGAPAVELSEAEREKFKSQKINIFSNSEIADFQGERALIMDPLASKNFAERGNWLINTFEKTLKVLSRNKKGFFIMAEASRTDINLHSNEFGKMVDELLDFDEAVGRAMRFADENRETLVIVISDHETGGVTLLDGDLKTGRIFAQQSTNDHTALPVSVFAYGSGAERFVGFYENTAVFYKILNALNIKP</sequence>
<dbReference type="SUPFAM" id="SSF53649">
    <property type="entry name" value="Alkaline phosphatase-like"/>
    <property type="match status" value="1"/>
</dbReference>
<protein>
    <submittedName>
        <fullName evidence="5">Alkaline phosphatase 4</fullName>
        <ecNumber evidence="5">3.1.3.1</ecNumber>
    </submittedName>
</protein>
<evidence type="ECO:0000256" key="2">
    <source>
        <dbReference type="PIRSR" id="PIRSR601952-1"/>
    </source>
</evidence>
<feature type="active site" description="Phosphoserine intermediate" evidence="2">
    <location>
        <position position="334"/>
    </location>
</feature>
<dbReference type="GO" id="GO:0046872">
    <property type="term" value="F:metal ion binding"/>
    <property type="evidence" value="ECO:0007669"/>
    <property type="project" value="UniProtKB-KW"/>
</dbReference>
<keyword evidence="3" id="KW-0460">Magnesium</keyword>
<evidence type="ECO:0000256" key="4">
    <source>
        <dbReference type="RuleBase" id="RU003946"/>
    </source>
</evidence>
<reference evidence="5 6" key="1">
    <citation type="submission" date="2017-06" db="EMBL/GenBank/DDBJ databases">
        <authorList>
            <consortium name="Pathogen Informatics"/>
        </authorList>
    </citation>
    <scope>NUCLEOTIDE SEQUENCE [LARGE SCALE GENOMIC DNA]</scope>
    <source>
        <strain evidence="5 6">NCTC13490</strain>
    </source>
</reference>
<dbReference type="SUPFAM" id="SSF51695">
    <property type="entry name" value="PLC-like phosphodiesterases"/>
    <property type="match status" value="1"/>
</dbReference>